<sequence>MEMEDLKIVYVLTNPAMPGLVKIGYTGKNDANTRIGQLYTTGVPVPFELEFACKVKNAEEVEKALHIAFSPYRINPKREFFQIEPSQAIAILQLLHEDATKEVVQQPSNIDQQSIAAAQQMKNRRPNLNFEEMGIPIGSELKSVHSDDFVTVVTPKKVKFGEEEMSLTAATRQILGIGYSVAPNSHWTYNGMHLNEIYNEIYGETE</sequence>
<dbReference type="Pfam" id="PF10544">
    <property type="entry name" value="T5orf172"/>
    <property type="match status" value="1"/>
</dbReference>
<accession>A0ABX8WVL7</accession>
<dbReference type="EMBL" id="CP080598">
    <property type="protein sequence ID" value="QYX30460.1"/>
    <property type="molecule type" value="Genomic_DNA"/>
</dbReference>
<dbReference type="RefSeq" id="WP_220608650.1">
    <property type="nucleotide sequence ID" value="NZ_CP080598.1"/>
</dbReference>
<gene>
    <name evidence="2" type="ORF">K2F26_16335</name>
</gene>
<organism evidence="2 3">
    <name type="scientific">Sphaerospermopsis torques-reginae ITEP-024</name>
    <dbReference type="NCBI Taxonomy" id="984208"/>
    <lineage>
        <taxon>Bacteria</taxon>
        <taxon>Bacillati</taxon>
        <taxon>Cyanobacteriota</taxon>
        <taxon>Cyanophyceae</taxon>
        <taxon>Nostocales</taxon>
        <taxon>Aphanizomenonaceae</taxon>
        <taxon>Sphaerospermopsis</taxon>
        <taxon>Sphaerospermopsis torques-reginae</taxon>
    </lineage>
</organism>
<evidence type="ECO:0000259" key="1">
    <source>
        <dbReference type="SMART" id="SM00974"/>
    </source>
</evidence>
<dbReference type="Proteomes" id="UP000826540">
    <property type="component" value="Chromosome"/>
</dbReference>
<proteinExistence type="predicted"/>
<name>A0ABX8WVL7_9CYAN</name>
<dbReference type="InterPro" id="IPR018306">
    <property type="entry name" value="Phage_T5_Orf172_DNA-bd"/>
</dbReference>
<evidence type="ECO:0000313" key="3">
    <source>
        <dbReference type="Proteomes" id="UP000826540"/>
    </source>
</evidence>
<feature type="domain" description="Bacteriophage T5 Orf172 DNA-binding" evidence="1">
    <location>
        <begin position="15"/>
        <end position="95"/>
    </location>
</feature>
<evidence type="ECO:0000313" key="2">
    <source>
        <dbReference type="EMBL" id="QYX30460.1"/>
    </source>
</evidence>
<keyword evidence="3" id="KW-1185">Reference proteome</keyword>
<dbReference type="SMART" id="SM00974">
    <property type="entry name" value="T5orf172"/>
    <property type="match status" value="1"/>
</dbReference>
<reference evidence="2 3" key="1">
    <citation type="journal article" date="2022" name="J. Am. Chem. Soc.">
        <title>Biosynthesis of Guanitoxin Enables Global Environmental Detection in Freshwater Cyanobacteria.</title>
        <authorList>
            <person name="Lima S.T."/>
            <person name="Fallon T.R."/>
            <person name="Cordoza J.L."/>
            <person name="Chekan J.R."/>
            <person name="Delbaje E."/>
            <person name="Hopiavuori A.R."/>
            <person name="Alvarenga D.O."/>
            <person name="Wood S.M."/>
            <person name="Luhavaya H."/>
            <person name="Baumgartner J.T."/>
            <person name="Dorr F.A."/>
            <person name="Etchegaray A."/>
            <person name="Pinto E."/>
            <person name="McKinnie S.M.K."/>
            <person name="Fiore M.F."/>
            <person name="Moore B.S."/>
        </authorList>
    </citation>
    <scope>NUCLEOTIDE SEQUENCE [LARGE SCALE GENOMIC DNA]</scope>
    <source>
        <strain evidence="2 3">ITEP-024</strain>
    </source>
</reference>
<protein>
    <submittedName>
        <fullName evidence="2">GIY-YIG nuclease family protein</fullName>
    </submittedName>
</protein>